<dbReference type="EMBL" id="MNBE01000670">
    <property type="protein sequence ID" value="OKO98631.1"/>
    <property type="molecule type" value="Genomic_DNA"/>
</dbReference>
<organism evidence="1 2">
    <name type="scientific">Penicillium subrubescens</name>
    <dbReference type="NCBI Taxonomy" id="1316194"/>
    <lineage>
        <taxon>Eukaryota</taxon>
        <taxon>Fungi</taxon>
        <taxon>Dikarya</taxon>
        <taxon>Ascomycota</taxon>
        <taxon>Pezizomycotina</taxon>
        <taxon>Eurotiomycetes</taxon>
        <taxon>Eurotiomycetidae</taxon>
        <taxon>Eurotiales</taxon>
        <taxon>Aspergillaceae</taxon>
        <taxon>Penicillium</taxon>
    </lineage>
</organism>
<dbReference type="AlphaFoldDB" id="A0A1Q5TEM0"/>
<sequence>MAASDLCRLQPGDRWVRSTGRPRKAGMFPAPHAIRPRLLVIVLSGIHIPYTLAIRSLGSLITVSRQPPNFSEGVRPQFRSLRTAKPEMRRMWV</sequence>
<evidence type="ECO:0000313" key="2">
    <source>
        <dbReference type="Proteomes" id="UP000186955"/>
    </source>
</evidence>
<name>A0A1Q5TEM0_9EURO</name>
<comment type="caution">
    <text evidence="1">The sequence shown here is derived from an EMBL/GenBank/DDBJ whole genome shotgun (WGS) entry which is preliminary data.</text>
</comment>
<keyword evidence="2" id="KW-1185">Reference proteome</keyword>
<reference evidence="1 2" key="1">
    <citation type="submission" date="2016-10" db="EMBL/GenBank/DDBJ databases">
        <title>Genome sequence of the ascomycete fungus Penicillium subrubescens.</title>
        <authorList>
            <person name="De Vries R.P."/>
            <person name="Peng M."/>
            <person name="Dilokpimol A."/>
            <person name="Hilden K."/>
            <person name="Makela M.R."/>
            <person name="Grigoriev I."/>
            <person name="Riley R."/>
            <person name="Granchi Z."/>
        </authorList>
    </citation>
    <scope>NUCLEOTIDE SEQUENCE [LARGE SCALE GENOMIC DNA]</scope>
    <source>
        <strain evidence="1 2">CBS 132785</strain>
    </source>
</reference>
<protein>
    <submittedName>
        <fullName evidence="1">Uncharacterized protein</fullName>
    </submittedName>
</protein>
<evidence type="ECO:0000313" key="1">
    <source>
        <dbReference type="EMBL" id="OKO98631.1"/>
    </source>
</evidence>
<proteinExistence type="predicted"/>
<dbReference type="Proteomes" id="UP000186955">
    <property type="component" value="Unassembled WGS sequence"/>
</dbReference>
<gene>
    <name evidence="1" type="ORF">PENSUB_9071</name>
</gene>
<accession>A0A1Q5TEM0</accession>